<evidence type="ECO:0008006" key="3">
    <source>
        <dbReference type="Google" id="ProtNLM"/>
    </source>
</evidence>
<dbReference type="AlphaFoldDB" id="A0A143BP43"/>
<sequence>MSGLVHCPYCGESVEISLDPGSGANQQYIEDCQVCCRPWLVSVSYDEDGTAHVFVDASDDHDSDD</sequence>
<dbReference type="EMBL" id="CP011454">
    <property type="protein sequence ID" value="AMW06839.1"/>
    <property type="molecule type" value="Genomic_DNA"/>
</dbReference>
<name>A0A143BP43_9BACT</name>
<accession>A0A143BP43</accession>
<dbReference type="InterPro" id="IPR025990">
    <property type="entry name" value="zinc_ribbon_bacterial"/>
</dbReference>
<dbReference type="Pfam" id="PF14255">
    <property type="entry name" value="Zn_ribbon_21"/>
    <property type="match status" value="1"/>
</dbReference>
<protein>
    <recommendedName>
        <fullName evidence="3">CPXCG motif-containing cysteine-rich protein</fullName>
    </recommendedName>
</protein>
<reference evidence="1 2" key="1">
    <citation type="journal article" date="2014" name="Proc. Natl. Acad. Sci. U.S.A.">
        <title>Functional type 2 photosynthetic reaction centers found in the rare bacterial phylum Gemmatimonadetes.</title>
        <authorList>
            <person name="Zeng Y."/>
            <person name="Feng F."/>
            <person name="Medova H."/>
            <person name="Dean J."/>
            <person name="Koblizek M."/>
        </authorList>
    </citation>
    <scope>NUCLEOTIDE SEQUENCE [LARGE SCALE GENOMIC DNA]</scope>
    <source>
        <strain evidence="1 2">AP64</strain>
    </source>
</reference>
<dbReference type="KEGG" id="gph:GEMMAAP_12870"/>
<dbReference type="STRING" id="1379270.GEMMAAP_12870"/>
<evidence type="ECO:0000313" key="1">
    <source>
        <dbReference type="EMBL" id="AMW06839.1"/>
    </source>
</evidence>
<dbReference type="InterPro" id="IPR017143">
    <property type="entry name" value="UCP037225"/>
</dbReference>
<proteinExistence type="predicted"/>
<gene>
    <name evidence="1" type="ORF">GEMMAAP_12870</name>
</gene>
<evidence type="ECO:0000313" key="2">
    <source>
        <dbReference type="Proteomes" id="UP000076404"/>
    </source>
</evidence>
<reference evidence="1 2" key="2">
    <citation type="journal article" date="2016" name="Environ. Microbiol. Rep.">
        <title>Metagenomic evidence for the presence of phototrophic Gemmatimonadetes bacteria in diverse environments.</title>
        <authorList>
            <person name="Zeng Y."/>
            <person name="Baumbach J."/>
            <person name="Barbosa E.G."/>
            <person name="Azevedo V."/>
            <person name="Zhang C."/>
            <person name="Koblizek M."/>
        </authorList>
    </citation>
    <scope>NUCLEOTIDE SEQUENCE [LARGE SCALE GENOMIC DNA]</scope>
    <source>
        <strain evidence="1 2">AP64</strain>
    </source>
</reference>
<organism evidence="1 2">
    <name type="scientific">Gemmatimonas phototrophica</name>
    <dbReference type="NCBI Taxonomy" id="1379270"/>
    <lineage>
        <taxon>Bacteria</taxon>
        <taxon>Pseudomonadati</taxon>
        <taxon>Gemmatimonadota</taxon>
        <taxon>Gemmatimonadia</taxon>
        <taxon>Gemmatimonadales</taxon>
        <taxon>Gemmatimonadaceae</taxon>
        <taxon>Gemmatimonas</taxon>
    </lineage>
</organism>
<dbReference type="Proteomes" id="UP000076404">
    <property type="component" value="Chromosome"/>
</dbReference>
<dbReference type="PIRSF" id="PIRSF037225">
    <property type="entry name" value="UCP037225"/>
    <property type="match status" value="1"/>
</dbReference>
<dbReference type="eggNOG" id="ENOG50303QG">
    <property type="taxonomic scope" value="Bacteria"/>
</dbReference>
<keyword evidence="2" id="KW-1185">Reference proteome</keyword>